<sequence length="142" mass="16525">MIFVEGDKISEEFILESQHSHKIQLDFEGDGIGYYKIFMPEFLKYKVFVQVLNNNENIISEKNVETKMSVSYFDFKQSGKYTVNVVNTLENSIDMQVELGDTRVEEMIYSGIMTFVGGIIIVISSFMKLRNYRIEHPDENII</sequence>
<gene>
    <name evidence="2" type="ORF">LCGC14_1973700</name>
</gene>
<evidence type="ECO:0000256" key="1">
    <source>
        <dbReference type="SAM" id="Phobius"/>
    </source>
</evidence>
<name>A0A0F9I843_9ZZZZ</name>
<dbReference type="AlphaFoldDB" id="A0A0F9I843"/>
<dbReference type="EMBL" id="LAZR01021955">
    <property type="protein sequence ID" value="KKL83542.1"/>
    <property type="molecule type" value="Genomic_DNA"/>
</dbReference>
<accession>A0A0F9I843</accession>
<reference evidence="2" key="1">
    <citation type="journal article" date="2015" name="Nature">
        <title>Complex archaea that bridge the gap between prokaryotes and eukaryotes.</title>
        <authorList>
            <person name="Spang A."/>
            <person name="Saw J.H."/>
            <person name="Jorgensen S.L."/>
            <person name="Zaremba-Niedzwiedzka K."/>
            <person name="Martijn J."/>
            <person name="Lind A.E."/>
            <person name="van Eijk R."/>
            <person name="Schleper C."/>
            <person name="Guy L."/>
            <person name="Ettema T.J."/>
        </authorList>
    </citation>
    <scope>NUCLEOTIDE SEQUENCE</scope>
</reference>
<protein>
    <recommendedName>
        <fullName evidence="3">GOLD domain-containing protein</fullName>
    </recommendedName>
</protein>
<evidence type="ECO:0008006" key="3">
    <source>
        <dbReference type="Google" id="ProtNLM"/>
    </source>
</evidence>
<keyword evidence="1" id="KW-1133">Transmembrane helix</keyword>
<keyword evidence="1" id="KW-0812">Transmembrane</keyword>
<organism evidence="2">
    <name type="scientific">marine sediment metagenome</name>
    <dbReference type="NCBI Taxonomy" id="412755"/>
    <lineage>
        <taxon>unclassified sequences</taxon>
        <taxon>metagenomes</taxon>
        <taxon>ecological metagenomes</taxon>
    </lineage>
</organism>
<feature type="transmembrane region" description="Helical" evidence="1">
    <location>
        <begin position="107"/>
        <end position="127"/>
    </location>
</feature>
<keyword evidence="1" id="KW-0472">Membrane</keyword>
<comment type="caution">
    <text evidence="2">The sequence shown here is derived from an EMBL/GenBank/DDBJ whole genome shotgun (WGS) entry which is preliminary data.</text>
</comment>
<proteinExistence type="predicted"/>
<evidence type="ECO:0000313" key="2">
    <source>
        <dbReference type="EMBL" id="KKL83542.1"/>
    </source>
</evidence>